<dbReference type="InterPro" id="IPR001085">
    <property type="entry name" value="Ser_HO-MeTrfase"/>
</dbReference>
<dbReference type="InterPro" id="IPR015421">
    <property type="entry name" value="PyrdxlP-dep_Trfase_major"/>
</dbReference>
<dbReference type="GO" id="GO:0035999">
    <property type="term" value="P:tetrahydrofolate interconversion"/>
    <property type="evidence" value="ECO:0007669"/>
    <property type="project" value="InterPro"/>
</dbReference>
<dbReference type="GO" id="GO:0004372">
    <property type="term" value="F:glycine hydroxymethyltransferase activity"/>
    <property type="evidence" value="ECO:0007669"/>
    <property type="project" value="InterPro"/>
</dbReference>
<feature type="domain" description="Serine hydroxymethyltransferase-like" evidence="9">
    <location>
        <begin position="6"/>
        <end position="380"/>
    </location>
</feature>
<dbReference type="InterPro" id="IPR015422">
    <property type="entry name" value="PyrdxlP-dep_Trfase_small"/>
</dbReference>
<dbReference type="Gene3D" id="3.40.640.10">
    <property type="entry name" value="Type I PLP-dependent aspartate aminotransferase-like (Major domain)"/>
    <property type="match status" value="1"/>
</dbReference>
<evidence type="ECO:0000256" key="3">
    <source>
        <dbReference type="ARBA" id="ARBA00006376"/>
    </source>
</evidence>
<evidence type="ECO:0000256" key="1">
    <source>
        <dbReference type="ARBA" id="ARBA00001933"/>
    </source>
</evidence>
<comment type="subunit">
    <text evidence="4">Homodimer.</text>
</comment>
<proteinExistence type="inferred from homology"/>
<dbReference type="GO" id="GO:0030170">
    <property type="term" value="F:pyridoxal phosphate binding"/>
    <property type="evidence" value="ECO:0007669"/>
    <property type="project" value="InterPro"/>
</dbReference>
<dbReference type="PROSITE" id="PS00096">
    <property type="entry name" value="SHMT"/>
    <property type="match status" value="1"/>
</dbReference>
<protein>
    <recommendedName>
        <fullName evidence="9">Serine hydroxymethyltransferase-like domain-containing protein</fullName>
    </recommendedName>
</protein>
<evidence type="ECO:0000256" key="6">
    <source>
        <dbReference type="ARBA" id="ARBA00022563"/>
    </source>
</evidence>
<dbReference type="HAMAP" id="MF_00051">
    <property type="entry name" value="SHMT"/>
    <property type="match status" value="1"/>
</dbReference>
<name>A0A382DVC0_9ZZZZ</name>
<keyword evidence="5" id="KW-0963">Cytoplasm</keyword>
<evidence type="ECO:0000256" key="5">
    <source>
        <dbReference type="ARBA" id="ARBA00022490"/>
    </source>
</evidence>
<dbReference type="InterPro" id="IPR019798">
    <property type="entry name" value="Ser_HO-MeTrfase_PLP_BS"/>
</dbReference>
<dbReference type="PANTHER" id="PTHR11680:SF35">
    <property type="entry name" value="SERINE HYDROXYMETHYLTRANSFERASE 1"/>
    <property type="match status" value="1"/>
</dbReference>
<evidence type="ECO:0000256" key="4">
    <source>
        <dbReference type="ARBA" id="ARBA00011738"/>
    </source>
</evidence>
<dbReference type="Gene3D" id="3.90.1150.10">
    <property type="entry name" value="Aspartate Aminotransferase, domain 1"/>
    <property type="match status" value="1"/>
</dbReference>
<evidence type="ECO:0000313" key="10">
    <source>
        <dbReference type="EMBL" id="SVB41623.1"/>
    </source>
</evidence>
<dbReference type="CDD" id="cd00378">
    <property type="entry name" value="SHMT"/>
    <property type="match status" value="1"/>
</dbReference>
<reference evidence="10" key="1">
    <citation type="submission" date="2018-05" db="EMBL/GenBank/DDBJ databases">
        <authorList>
            <person name="Lanie J.A."/>
            <person name="Ng W.-L."/>
            <person name="Kazmierczak K.M."/>
            <person name="Andrzejewski T.M."/>
            <person name="Davidsen T.M."/>
            <person name="Wayne K.J."/>
            <person name="Tettelin H."/>
            <person name="Glass J.I."/>
            <person name="Rusch D."/>
            <person name="Podicherti R."/>
            <person name="Tsui H.-C.T."/>
            <person name="Winkler M.E."/>
        </authorList>
    </citation>
    <scope>NUCLEOTIDE SEQUENCE</scope>
</reference>
<comment type="subcellular location">
    <subcellularLocation>
        <location evidence="2">Cytoplasm</location>
    </subcellularLocation>
</comment>
<sequence length="414" mass="44602">MKATKSADPDVYRALVREEERQRNSIILIASENYASKAVLQAQASLITNKYAEGYPGKRYYAGCENADELENVAIMRAKKLFGSDHANVQAHSGAQANMAAYFALLNPGDTVMGMRLDHGGHLTHGSSVNFSGRLYNFVNYGVDAESEVIDYDHVLRQAKVYKPKLIVAGFTAYPRIIDFERFGEIANKTGSMLMVDMAHIAGLVAGGVHPSPIPYADIVTTTTQKTLRGPRGGMILSKGGLGKLVDQAVFPMVQGGPFMHIIAAKAVCLGEALKPSFKNYAKKIVENSRALADSLTTGGLRMVSGGTDTHLCLVDLRPLGIKGNEAVEVLSRVGIVVNKNVIPNDPESPFITSGLRLGSAAVTSRGMGRQEMWEIGQIIARVLAAPDDKGLLRNIKAKATRLASQFMVPGIDE</sequence>
<evidence type="ECO:0000256" key="8">
    <source>
        <dbReference type="ARBA" id="ARBA00022898"/>
    </source>
</evidence>
<dbReference type="InterPro" id="IPR049943">
    <property type="entry name" value="Ser_HO-MeTrfase-like"/>
</dbReference>
<dbReference type="EMBL" id="UINC01040984">
    <property type="protein sequence ID" value="SVB41623.1"/>
    <property type="molecule type" value="Genomic_DNA"/>
</dbReference>
<comment type="similarity">
    <text evidence="3">Belongs to the SHMT family.</text>
</comment>
<dbReference type="NCBIfam" id="NF000586">
    <property type="entry name" value="PRK00011.1"/>
    <property type="match status" value="1"/>
</dbReference>
<accession>A0A382DVC0</accession>
<evidence type="ECO:0000259" key="9">
    <source>
        <dbReference type="Pfam" id="PF00464"/>
    </source>
</evidence>
<dbReference type="GO" id="GO:0019264">
    <property type="term" value="P:glycine biosynthetic process from serine"/>
    <property type="evidence" value="ECO:0007669"/>
    <property type="project" value="InterPro"/>
</dbReference>
<dbReference type="AlphaFoldDB" id="A0A382DVC0"/>
<dbReference type="InterPro" id="IPR039429">
    <property type="entry name" value="SHMT-like_dom"/>
</dbReference>
<dbReference type="PIRSF" id="PIRSF000412">
    <property type="entry name" value="SHMT"/>
    <property type="match status" value="1"/>
</dbReference>
<dbReference type="PANTHER" id="PTHR11680">
    <property type="entry name" value="SERINE HYDROXYMETHYLTRANSFERASE"/>
    <property type="match status" value="1"/>
</dbReference>
<keyword evidence="8" id="KW-0663">Pyridoxal phosphate</keyword>
<dbReference type="GO" id="GO:0005829">
    <property type="term" value="C:cytosol"/>
    <property type="evidence" value="ECO:0007669"/>
    <property type="project" value="TreeGrafter"/>
</dbReference>
<dbReference type="FunFam" id="3.40.640.10:FF:000001">
    <property type="entry name" value="Serine hydroxymethyltransferase"/>
    <property type="match status" value="1"/>
</dbReference>
<evidence type="ECO:0000256" key="2">
    <source>
        <dbReference type="ARBA" id="ARBA00004496"/>
    </source>
</evidence>
<evidence type="ECO:0000256" key="7">
    <source>
        <dbReference type="ARBA" id="ARBA00022679"/>
    </source>
</evidence>
<keyword evidence="6" id="KW-0554">One-carbon metabolism</keyword>
<organism evidence="10">
    <name type="scientific">marine metagenome</name>
    <dbReference type="NCBI Taxonomy" id="408172"/>
    <lineage>
        <taxon>unclassified sequences</taxon>
        <taxon>metagenomes</taxon>
        <taxon>ecological metagenomes</taxon>
    </lineage>
</organism>
<keyword evidence="7" id="KW-0808">Transferase</keyword>
<dbReference type="InterPro" id="IPR015424">
    <property type="entry name" value="PyrdxlP-dep_Trfase"/>
</dbReference>
<dbReference type="SUPFAM" id="SSF53383">
    <property type="entry name" value="PLP-dependent transferases"/>
    <property type="match status" value="1"/>
</dbReference>
<dbReference type="Pfam" id="PF00464">
    <property type="entry name" value="SHMT"/>
    <property type="match status" value="1"/>
</dbReference>
<comment type="cofactor">
    <cofactor evidence="1">
        <name>pyridoxal 5'-phosphate</name>
        <dbReference type="ChEBI" id="CHEBI:597326"/>
    </cofactor>
</comment>
<gene>
    <name evidence="10" type="ORF">METZ01_LOCUS194477</name>
</gene>